<dbReference type="Pfam" id="PF13193">
    <property type="entry name" value="AMP-binding_C"/>
    <property type="match status" value="1"/>
</dbReference>
<dbReference type="Proteomes" id="UP000236197">
    <property type="component" value="Unassembled WGS sequence"/>
</dbReference>
<dbReference type="EMBL" id="PPEK01000006">
    <property type="protein sequence ID" value="PNV67719.1"/>
    <property type="molecule type" value="Genomic_DNA"/>
</dbReference>
<dbReference type="InterPro" id="IPR042099">
    <property type="entry name" value="ANL_N_sf"/>
</dbReference>
<evidence type="ECO:0000313" key="6">
    <source>
        <dbReference type="Proteomes" id="UP000236197"/>
    </source>
</evidence>
<dbReference type="SUPFAM" id="SSF56801">
    <property type="entry name" value="Acetyl-CoA synthetase-like"/>
    <property type="match status" value="1"/>
</dbReference>
<dbReference type="OrthoDB" id="3172305at2"/>
<dbReference type="InterPro" id="IPR020845">
    <property type="entry name" value="AMP-binding_CS"/>
</dbReference>
<dbReference type="Pfam" id="PF00501">
    <property type="entry name" value="AMP-binding"/>
    <property type="match status" value="1"/>
</dbReference>
<sequence>MPHHAPTIRSRMRDARKLRASRCGPSELYRKETRALWLKRRPWKGRIMLNDAVKGFLYRILRTPSREAVFDRATGKRYAYFELGCRGARLAKYLTDDLGLQQGEVIALSAENNIAFIDAFYASLMTGVIITTYNGRLRADDLAPLIARERPRVVFVSEGHRQKIEESCRLADASCVLVSLDGEDGSLPCYSDIMAGEIGACSLPSLDGFADFDIEETQLLVHTGGTTGLPKSAKISFRAVLYNALSEILTVGLTQRDCGITFLPFFHTVGWNVTTLPSLLVGARIVLTDSLDPGVLLELIASERPTTGLALEAVFRRMAEHPAFASTDFSSYRLLANGAGPISTSTMELYWRRGVKLINAYGMTETGPNNCFYPDSDESLESIMQHSDTVGKPMCFTELKIVDEEGREVPTGTDGELLWRGPVTFSGYWNDRASTAGIMAEGGWVRSGDIGHLDRMGYVHLQGRLKNMIVTNGENVFPIEIENTLKDCPGVEECCVIGVPDAERGEVAKALVHMEEGAAFDRDALERFVRGKLSSIKVPHYFVEVDDFFKRGLKVDLGAIKERYGHAGE</sequence>
<keyword evidence="6" id="KW-1185">Reference proteome</keyword>
<comment type="similarity">
    <text evidence="1">Belongs to the ATP-dependent AMP-binding enzyme family.</text>
</comment>
<dbReference type="GO" id="GO:0006631">
    <property type="term" value="P:fatty acid metabolic process"/>
    <property type="evidence" value="ECO:0007669"/>
    <property type="project" value="TreeGrafter"/>
</dbReference>
<evidence type="ECO:0000256" key="1">
    <source>
        <dbReference type="ARBA" id="ARBA00006432"/>
    </source>
</evidence>
<reference evidence="6" key="1">
    <citation type="submission" date="2018-01" db="EMBL/GenBank/DDBJ databases">
        <title>Rubneribacter badeniensis gen. nov., sp. nov., and Colonibacter rubneri, gen. nov., sp. nov., WGS of new members of the Eggerthellaceae.</title>
        <authorList>
            <person name="Danylec N."/>
            <person name="Stoll D.A."/>
            <person name="Doetsch A."/>
            <person name="Kulling S.E."/>
            <person name="Huch M."/>
        </authorList>
    </citation>
    <scope>NUCLEOTIDE SEQUENCE [LARGE SCALE GENOMIC DNA]</scope>
    <source>
        <strain evidence="6">ResAG-96</strain>
    </source>
</reference>
<dbReference type="PROSITE" id="PS00455">
    <property type="entry name" value="AMP_BINDING"/>
    <property type="match status" value="1"/>
</dbReference>
<evidence type="ECO:0000259" key="4">
    <source>
        <dbReference type="Pfam" id="PF13193"/>
    </source>
</evidence>
<organism evidence="5 6">
    <name type="scientific">Enteroscipio rubneri</name>
    <dbReference type="NCBI Taxonomy" id="2070686"/>
    <lineage>
        <taxon>Bacteria</taxon>
        <taxon>Bacillati</taxon>
        <taxon>Actinomycetota</taxon>
        <taxon>Coriobacteriia</taxon>
        <taxon>Eggerthellales</taxon>
        <taxon>Eggerthellaceae</taxon>
        <taxon>Enteroscipio</taxon>
    </lineage>
</organism>
<dbReference type="Gene3D" id="3.30.300.30">
    <property type="match status" value="1"/>
</dbReference>
<dbReference type="GO" id="GO:0031956">
    <property type="term" value="F:medium-chain fatty acid-CoA ligase activity"/>
    <property type="evidence" value="ECO:0007669"/>
    <property type="project" value="TreeGrafter"/>
</dbReference>
<dbReference type="InterPro" id="IPR000873">
    <property type="entry name" value="AMP-dep_synth/lig_dom"/>
</dbReference>
<proteinExistence type="inferred from homology"/>
<accession>A0A2K2UBQ7</accession>
<dbReference type="AlphaFoldDB" id="A0A2K2UBQ7"/>
<comment type="caution">
    <text evidence="5">The sequence shown here is derived from an EMBL/GenBank/DDBJ whole genome shotgun (WGS) entry which is preliminary data.</text>
</comment>
<feature type="domain" description="AMP-binding enzyme C-terminal" evidence="4">
    <location>
        <begin position="480"/>
        <end position="548"/>
    </location>
</feature>
<protein>
    <recommendedName>
        <fullName evidence="7">Long-chain fatty acid--CoA ligase</fullName>
    </recommendedName>
</protein>
<feature type="domain" description="AMP-dependent synthetase/ligase" evidence="3">
    <location>
        <begin position="62"/>
        <end position="429"/>
    </location>
</feature>
<dbReference type="InterPro" id="IPR045851">
    <property type="entry name" value="AMP-bd_C_sf"/>
</dbReference>
<keyword evidence="2" id="KW-0436">Ligase</keyword>
<name>A0A2K2UBQ7_9ACTN</name>
<dbReference type="PANTHER" id="PTHR43201">
    <property type="entry name" value="ACYL-COA SYNTHETASE"/>
    <property type="match status" value="1"/>
</dbReference>
<dbReference type="Gene3D" id="3.40.50.12780">
    <property type="entry name" value="N-terminal domain of ligase-like"/>
    <property type="match status" value="1"/>
</dbReference>
<evidence type="ECO:0000313" key="5">
    <source>
        <dbReference type="EMBL" id="PNV67719.1"/>
    </source>
</evidence>
<evidence type="ECO:0008006" key="7">
    <source>
        <dbReference type="Google" id="ProtNLM"/>
    </source>
</evidence>
<dbReference type="InterPro" id="IPR025110">
    <property type="entry name" value="AMP-bd_C"/>
</dbReference>
<dbReference type="PANTHER" id="PTHR43201:SF5">
    <property type="entry name" value="MEDIUM-CHAIN ACYL-COA LIGASE ACSF2, MITOCHONDRIAL"/>
    <property type="match status" value="1"/>
</dbReference>
<gene>
    <name evidence="5" type="ORF">C2L71_06680</name>
</gene>
<evidence type="ECO:0000259" key="3">
    <source>
        <dbReference type="Pfam" id="PF00501"/>
    </source>
</evidence>
<evidence type="ECO:0000256" key="2">
    <source>
        <dbReference type="ARBA" id="ARBA00022598"/>
    </source>
</evidence>